<protein>
    <recommendedName>
        <fullName evidence="23">Sialidase-1</fullName>
        <ecNumber evidence="7">3.2.1.18</ecNumber>
    </recommendedName>
    <alternativeName>
        <fullName evidence="25">Lysosomal sialidase</fullName>
    </alternativeName>
    <alternativeName>
        <fullName evidence="24">N-acetyl-alpha-neuraminidase 1</fullName>
    </alternativeName>
</protein>
<dbReference type="GO" id="GO:0005765">
    <property type="term" value="C:lysosomal membrane"/>
    <property type="evidence" value="ECO:0007669"/>
    <property type="project" value="UniProtKB-SubCell"/>
</dbReference>
<organism evidence="28 29">
    <name type="scientific">Branchiostoma belcheri</name>
    <name type="common">Amphioxus</name>
    <dbReference type="NCBI Taxonomy" id="7741"/>
    <lineage>
        <taxon>Eukaryota</taxon>
        <taxon>Metazoa</taxon>
        <taxon>Chordata</taxon>
        <taxon>Cephalochordata</taxon>
        <taxon>Leptocardii</taxon>
        <taxon>Amphioxiformes</taxon>
        <taxon>Branchiostomatidae</taxon>
        <taxon>Branchiostoma</taxon>
    </lineage>
</organism>
<evidence type="ECO:0000256" key="18">
    <source>
        <dbReference type="ARBA" id="ARBA00023277"/>
    </source>
</evidence>
<keyword evidence="14" id="KW-0443">Lipid metabolism</keyword>
<dbReference type="GeneID" id="109484664"/>
<sequence length="386" mass="42894">MAGENFCCRFGLLFSLFCFVHVSQSQPAVVAPIVVEEQLLWLAGTAGVGYYRIPLLSYTPHGSLIAVCEARKEGYADFGPKFLAIRRSTDKGLTWGPMDYVLDDGSFYDGISLGAIVVDDETGSVFIMYSHCPHYDHCTVSTTYLVESTDDGKTWGAPRNISVQVGTMMFAPGPGYGIQKKYEPHVGRLIVCGHSTLRGDGMFCLLSDDHGQNWRYGGMLRGIPYNAAKKGGDFMPDECQPIELPDGTIEVNIRNEGGYHCSCRMKARSMDGGETFPLEHLIFDEALIEPAVAAGLYYSNDVMYFSNPASTNSRSNLTLRWSYDSGTSWKDALQVWAQPSGYSTMTMLKSDPQDGEYLYMLYEKGRVNQTSYEMLSFTRISLYGFN</sequence>
<dbReference type="FunFam" id="2.120.10.10:FF:000003">
    <property type="entry name" value="Neuraminidase 1"/>
    <property type="match status" value="1"/>
</dbReference>
<proteinExistence type="inferred from homology"/>
<keyword evidence="11" id="KW-0677">Repeat</keyword>
<evidence type="ECO:0000256" key="7">
    <source>
        <dbReference type="ARBA" id="ARBA00012733"/>
    </source>
</evidence>
<dbReference type="SUPFAM" id="SSF50939">
    <property type="entry name" value="Sialidases"/>
    <property type="match status" value="1"/>
</dbReference>
<dbReference type="AlphaFoldDB" id="A0A6P5ANG2"/>
<dbReference type="InterPro" id="IPR011040">
    <property type="entry name" value="Sialidase"/>
</dbReference>
<evidence type="ECO:0000256" key="12">
    <source>
        <dbReference type="ARBA" id="ARBA00022801"/>
    </source>
</evidence>
<evidence type="ECO:0000313" key="28">
    <source>
        <dbReference type="Proteomes" id="UP000515135"/>
    </source>
</evidence>
<dbReference type="GO" id="GO:0043202">
    <property type="term" value="C:lysosomal lumen"/>
    <property type="evidence" value="ECO:0007669"/>
    <property type="project" value="UniProtKB-SubCell"/>
</dbReference>
<dbReference type="GO" id="GO:0009313">
    <property type="term" value="P:oligosaccharide catabolic process"/>
    <property type="evidence" value="ECO:0007669"/>
    <property type="project" value="TreeGrafter"/>
</dbReference>
<dbReference type="GO" id="GO:0031410">
    <property type="term" value="C:cytoplasmic vesicle"/>
    <property type="evidence" value="ECO:0007669"/>
    <property type="project" value="UniProtKB-SubCell"/>
</dbReference>
<keyword evidence="13" id="KW-0442">Lipid degradation</keyword>
<evidence type="ECO:0000256" key="8">
    <source>
        <dbReference type="ARBA" id="ARBA00022475"/>
    </source>
</evidence>
<dbReference type="InterPro" id="IPR036278">
    <property type="entry name" value="Sialidase_sf"/>
</dbReference>
<keyword evidence="19" id="KW-0326">Glycosidase</keyword>
<comment type="subcellular location">
    <subcellularLocation>
        <location evidence="4">Cell membrane</location>
    </subcellularLocation>
    <subcellularLocation>
        <location evidence="5">Cytoplasmic vesicle</location>
    </subcellularLocation>
    <subcellularLocation>
        <location evidence="3">Lysosome lumen</location>
    </subcellularLocation>
    <subcellularLocation>
        <location evidence="2">Lysosome membrane</location>
        <topology evidence="2">Peripheral membrane protein</topology>
        <orientation evidence="2">Lumenal side</orientation>
    </subcellularLocation>
</comment>
<dbReference type="KEGG" id="bbel:109484664"/>
<dbReference type="InterPro" id="IPR026856">
    <property type="entry name" value="Sialidase_fam"/>
</dbReference>
<reference evidence="29" key="1">
    <citation type="submission" date="2025-08" db="UniProtKB">
        <authorList>
            <consortium name="RefSeq"/>
        </authorList>
    </citation>
    <scope>IDENTIFICATION</scope>
    <source>
        <tissue evidence="29">Gonad</tissue>
    </source>
</reference>
<evidence type="ECO:0000256" key="10">
    <source>
        <dbReference type="ARBA" id="ARBA00022729"/>
    </source>
</evidence>
<feature type="domain" description="Sialidase" evidence="27">
    <location>
        <begin position="79"/>
        <end position="347"/>
    </location>
</feature>
<evidence type="ECO:0000256" key="9">
    <source>
        <dbReference type="ARBA" id="ARBA00022553"/>
    </source>
</evidence>
<evidence type="ECO:0000256" key="15">
    <source>
        <dbReference type="ARBA" id="ARBA00023136"/>
    </source>
</evidence>
<dbReference type="Proteomes" id="UP000515135">
    <property type="component" value="Unplaced"/>
</dbReference>
<dbReference type="PANTHER" id="PTHR10628">
    <property type="entry name" value="SIALIDASE"/>
    <property type="match status" value="1"/>
</dbReference>
<accession>A0A6P5ANG2</accession>
<evidence type="ECO:0000256" key="22">
    <source>
        <dbReference type="ARBA" id="ARBA00038519"/>
    </source>
</evidence>
<comment type="subunit">
    <text evidence="22">Interacts with cathepsin A (protective protein), beta-galactosidase and N-acetylgalactosamine-6-sulfate sulfatase in a multienzyme complex.</text>
</comment>
<dbReference type="Pfam" id="PF13088">
    <property type="entry name" value="BNR_2"/>
    <property type="match status" value="1"/>
</dbReference>
<name>A0A6P5ANG2_BRABE</name>
<dbReference type="RefSeq" id="XP_019643571.1">
    <property type="nucleotide sequence ID" value="XM_019788012.1"/>
</dbReference>
<evidence type="ECO:0000256" key="1">
    <source>
        <dbReference type="ARBA" id="ARBA00000427"/>
    </source>
</evidence>
<keyword evidence="20" id="KW-0968">Cytoplasmic vesicle</keyword>
<comment type="catalytic activity">
    <reaction evidence="1">
        <text>Hydrolysis of alpha-(2-&gt;3)-, alpha-(2-&gt;6)-, alpha-(2-&gt;8)- glycosidic linkages of terminal sialic acid residues in oligosaccharides, glycoproteins, glycolipids, colominic acid and synthetic substrates.</text>
        <dbReference type="EC" id="3.2.1.18"/>
    </reaction>
</comment>
<evidence type="ECO:0000256" key="2">
    <source>
        <dbReference type="ARBA" id="ARBA00004207"/>
    </source>
</evidence>
<keyword evidence="17" id="KW-0458">Lysosome</keyword>
<keyword evidence="15" id="KW-0472">Membrane</keyword>
<dbReference type="EC" id="3.2.1.18" evidence="7"/>
<evidence type="ECO:0000256" key="25">
    <source>
        <dbReference type="ARBA" id="ARBA00041413"/>
    </source>
</evidence>
<evidence type="ECO:0000256" key="11">
    <source>
        <dbReference type="ARBA" id="ARBA00022737"/>
    </source>
</evidence>
<keyword evidence="18" id="KW-0119">Carbohydrate metabolism</keyword>
<evidence type="ECO:0000256" key="24">
    <source>
        <dbReference type="ARBA" id="ARBA00041332"/>
    </source>
</evidence>
<evidence type="ECO:0000256" key="23">
    <source>
        <dbReference type="ARBA" id="ARBA00040509"/>
    </source>
</evidence>
<keyword evidence="10 26" id="KW-0732">Signal</keyword>
<dbReference type="CDD" id="cd15482">
    <property type="entry name" value="Sialidase_non-viral"/>
    <property type="match status" value="1"/>
</dbReference>
<evidence type="ECO:0000256" key="13">
    <source>
        <dbReference type="ARBA" id="ARBA00022963"/>
    </source>
</evidence>
<evidence type="ECO:0000259" key="27">
    <source>
        <dbReference type="Pfam" id="PF13088"/>
    </source>
</evidence>
<evidence type="ECO:0000256" key="17">
    <source>
        <dbReference type="ARBA" id="ARBA00023228"/>
    </source>
</evidence>
<evidence type="ECO:0000256" key="14">
    <source>
        <dbReference type="ARBA" id="ARBA00023098"/>
    </source>
</evidence>
<dbReference type="PANTHER" id="PTHR10628:SF25">
    <property type="entry name" value="SIALIDASE-1"/>
    <property type="match status" value="1"/>
</dbReference>
<evidence type="ECO:0000256" key="3">
    <source>
        <dbReference type="ARBA" id="ARBA00004227"/>
    </source>
</evidence>
<dbReference type="OrthoDB" id="2739686at2759"/>
<dbReference type="Gene3D" id="2.120.10.10">
    <property type="match status" value="1"/>
</dbReference>
<evidence type="ECO:0000256" key="20">
    <source>
        <dbReference type="ARBA" id="ARBA00023329"/>
    </source>
</evidence>
<evidence type="ECO:0000256" key="5">
    <source>
        <dbReference type="ARBA" id="ARBA00004541"/>
    </source>
</evidence>
<comment type="function">
    <text evidence="21">Catalyzes the removal of sialic acid (N-acetylneuraminic acid) moieties from glycoproteins and glycolipids. To be active, it is strictly dependent on its presence in the multienzyme complex. Appears to have a preference for alpha 2-3 and alpha 2-6 sialyl linkage.</text>
</comment>
<evidence type="ECO:0000313" key="29">
    <source>
        <dbReference type="RefSeq" id="XP_019643571.1"/>
    </source>
</evidence>
<evidence type="ECO:0000256" key="16">
    <source>
        <dbReference type="ARBA" id="ARBA00023180"/>
    </source>
</evidence>
<dbReference type="GO" id="GO:0005886">
    <property type="term" value="C:plasma membrane"/>
    <property type="evidence" value="ECO:0007669"/>
    <property type="project" value="UniProtKB-SubCell"/>
</dbReference>
<keyword evidence="12" id="KW-0378">Hydrolase</keyword>
<comment type="similarity">
    <text evidence="6">Belongs to the glycosyl hydrolase 33 family.</text>
</comment>
<keyword evidence="9" id="KW-0597">Phosphoprotein</keyword>
<gene>
    <name evidence="29" type="primary">LOC109484664</name>
</gene>
<feature type="signal peptide" evidence="26">
    <location>
        <begin position="1"/>
        <end position="25"/>
    </location>
</feature>
<evidence type="ECO:0000256" key="21">
    <source>
        <dbReference type="ARBA" id="ARBA00037235"/>
    </source>
</evidence>
<evidence type="ECO:0000256" key="19">
    <source>
        <dbReference type="ARBA" id="ARBA00023295"/>
    </source>
</evidence>
<evidence type="ECO:0000256" key="26">
    <source>
        <dbReference type="SAM" id="SignalP"/>
    </source>
</evidence>
<evidence type="ECO:0000256" key="4">
    <source>
        <dbReference type="ARBA" id="ARBA00004236"/>
    </source>
</evidence>
<feature type="chain" id="PRO_5027788778" description="Sialidase-1" evidence="26">
    <location>
        <begin position="26"/>
        <end position="386"/>
    </location>
</feature>
<keyword evidence="16" id="KW-0325">Glycoprotein</keyword>
<evidence type="ECO:0000256" key="6">
    <source>
        <dbReference type="ARBA" id="ARBA00009348"/>
    </source>
</evidence>
<keyword evidence="28" id="KW-1185">Reference proteome</keyword>
<keyword evidence="8" id="KW-1003">Cell membrane</keyword>
<dbReference type="GO" id="GO:0006689">
    <property type="term" value="P:ganglioside catabolic process"/>
    <property type="evidence" value="ECO:0007669"/>
    <property type="project" value="TreeGrafter"/>
</dbReference>
<dbReference type="GO" id="GO:0004308">
    <property type="term" value="F:exo-alpha-sialidase activity"/>
    <property type="evidence" value="ECO:0007669"/>
    <property type="project" value="UniProtKB-EC"/>
</dbReference>